<name>A0A0N4W4X0_HAEPC</name>
<reference evidence="2 3" key="2">
    <citation type="submission" date="2018-11" db="EMBL/GenBank/DDBJ databases">
        <authorList>
            <consortium name="Pathogen Informatics"/>
        </authorList>
    </citation>
    <scope>NUCLEOTIDE SEQUENCE [LARGE SCALE GENOMIC DNA]</scope>
    <source>
        <strain evidence="2 3">MHpl1</strain>
    </source>
</reference>
<evidence type="ECO:0000313" key="4">
    <source>
        <dbReference type="WBParaSite" id="HPLM_0000496301-mRNA-1"/>
    </source>
</evidence>
<reference evidence="4" key="1">
    <citation type="submission" date="2017-02" db="UniProtKB">
        <authorList>
            <consortium name="WormBaseParasite"/>
        </authorList>
    </citation>
    <scope>IDENTIFICATION</scope>
</reference>
<accession>A0A0N4W4X0</accession>
<feature type="compositionally biased region" description="Low complexity" evidence="1">
    <location>
        <begin position="40"/>
        <end position="59"/>
    </location>
</feature>
<protein>
    <submittedName>
        <fullName evidence="4">Coat protein</fullName>
    </submittedName>
</protein>
<feature type="region of interest" description="Disordered" evidence="1">
    <location>
        <begin position="15"/>
        <end position="96"/>
    </location>
</feature>
<sequence length="179" mass="18888">MDDLLSVALSEAGLEEFLTATPPPSESLAVSTTGNSTDEATPSPSTSSLTAKTTISSASESREEGEENILLDGAPDGTFPSDNHVELSQPSTSAVSPAAFASEVNVVREEPVNVPTRQVTTFKQGPTTTAPKQIRQVYTASPTGGQLFRQVVQTPDGPRTQLLRPFINVTVGFIVEIRS</sequence>
<keyword evidence="3" id="KW-1185">Reference proteome</keyword>
<evidence type="ECO:0000313" key="3">
    <source>
        <dbReference type="Proteomes" id="UP000268014"/>
    </source>
</evidence>
<dbReference type="AlphaFoldDB" id="A0A0N4W4X0"/>
<feature type="compositionally biased region" description="Polar residues" evidence="1">
    <location>
        <begin position="86"/>
        <end position="95"/>
    </location>
</feature>
<feature type="compositionally biased region" description="Polar residues" evidence="1">
    <location>
        <begin position="28"/>
        <end position="39"/>
    </location>
</feature>
<dbReference type="Proteomes" id="UP000268014">
    <property type="component" value="Unassembled WGS sequence"/>
</dbReference>
<dbReference type="EMBL" id="UZAF01016270">
    <property type="protein sequence ID" value="VDO24440.1"/>
    <property type="molecule type" value="Genomic_DNA"/>
</dbReference>
<gene>
    <name evidence="2" type="ORF">HPLM_LOCUS4955</name>
</gene>
<evidence type="ECO:0000256" key="1">
    <source>
        <dbReference type="SAM" id="MobiDB-lite"/>
    </source>
</evidence>
<dbReference type="WBParaSite" id="HPLM_0000496301-mRNA-1">
    <property type="protein sequence ID" value="HPLM_0000496301-mRNA-1"/>
    <property type="gene ID" value="HPLM_0000496301"/>
</dbReference>
<evidence type="ECO:0000313" key="2">
    <source>
        <dbReference type="EMBL" id="VDO24440.1"/>
    </source>
</evidence>
<proteinExistence type="predicted"/>
<organism evidence="4">
    <name type="scientific">Haemonchus placei</name>
    <name type="common">Barber's pole worm</name>
    <dbReference type="NCBI Taxonomy" id="6290"/>
    <lineage>
        <taxon>Eukaryota</taxon>
        <taxon>Metazoa</taxon>
        <taxon>Ecdysozoa</taxon>
        <taxon>Nematoda</taxon>
        <taxon>Chromadorea</taxon>
        <taxon>Rhabditida</taxon>
        <taxon>Rhabditina</taxon>
        <taxon>Rhabditomorpha</taxon>
        <taxon>Strongyloidea</taxon>
        <taxon>Trichostrongylidae</taxon>
        <taxon>Haemonchus</taxon>
    </lineage>
</organism>